<organism evidence="2 3">
    <name type="scientific">Dacryopinax primogenitus (strain DJM 731)</name>
    <name type="common">Brown rot fungus</name>
    <dbReference type="NCBI Taxonomy" id="1858805"/>
    <lineage>
        <taxon>Eukaryota</taxon>
        <taxon>Fungi</taxon>
        <taxon>Dikarya</taxon>
        <taxon>Basidiomycota</taxon>
        <taxon>Agaricomycotina</taxon>
        <taxon>Dacrymycetes</taxon>
        <taxon>Dacrymycetales</taxon>
        <taxon>Dacrymycetaceae</taxon>
        <taxon>Dacryopinax</taxon>
    </lineage>
</organism>
<sequence>MSSESGKRRHDEQQVETNETTKRSKSNTLKVCVYWAPLNERWNVEVDHKDLVTDLREQVSDSLQTPTKYVRPMLRGGELYRNLARKVQESLTNNTLQCSFAKIEDNVPKESKPKHIHFFLQPKDHNNNVPPPPPPQYNQGDRNPIHDLGAYVESIRRAPSPSTGAVPAAFQDIQLQSPEYNGRGSSMLGAPNMILCEPFARYAARLRQTPDPEKYPDGFAACVQQLMQKASIIDAGRDKEDDRRKRLEPEMQEILKCELENIQYHHSKSGGNGHSRVTLFKFGHISADILVVEYKSEVGAGPAEPSFQVQLTARKGWGQETNTRLREASNCPVLLITLIGPFLQVSGVVFQPAAIVNQFTDNLSLTVDADDLQRLDRLCHVLWCTRQCIEDLQRYYSELEPPAENTTAR</sequence>
<feature type="compositionally biased region" description="Basic and acidic residues" evidence="1">
    <location>
        <begin position="1"/>
        <end position="13"/>
    </location>
</feature>
<dbReference type="HOGENOM" id="CLU_672729_0_0_1"/>
<evidence type="ECO:0000313" key="3">
    <source>
        <dbReference type="Proteomes" id="UP000030653"/>
    </source>
</evidence>
<keyword evidence="3" id="KW-1185">Reference proteome</keyword>
<accession>M5GCF2</accession>
<proteinExistence type="predicted"/>
<gene>
    <name evidence="2" type="ORF">DACRYDRAFT_107470</name>
</gene>
<dbReference type="RefSeq" id="XP_040628625.1">
    <property type="nucleotide sequence ID" value="XM_040768477.1"/>
</dbReference>
<evidence type="ECO:0000256" key="1">
    <source>
        <dbReference type="SAM" id="MobiDB-lite"/>
    </source>
</evidence>
<name>M5GCF2_DACPD</name>
<dbReference type="Proteomes" id="UP000030653">
    <property type="component" value="Unassembled WGS sequence"/>
</dbReference>
<protein>
    <submittedName>
        <fullName evidence="2">Uncharacterized protein</fullName>
    </submittedName>
</protein>
<dbReference type="AlphaFoldDB" id="M5GCF2"/>
<dbReference type="GeneID" id="63683539"/>
<reference evidence="2 3" key="1">
    <citation type="journal article" date="2012" name="Science">
        <title>The Paleozoic origin of enzymatic lignin decomposition reconstructed from 31 fungal genomes.</title>
        <authorList>
            <person name="Floudas D."/>
            <person name="Binder M."/>
            <person name="Riley R."/>
            <person name="Barry K."/>
            <person name="Blanchette R.A."/>
            <person name="Henrissat B."/>
            <person name="Martinez A.T."/>
            <person name="Otillar R."/>
            <person name="Spatafora J.W."/>
            <person name="Yadav J.S."/>
            <person name="Aerts A."/>
            <person name="Benoit I."/>
            <person name="Boyd A."/>
            <person name="Carlson A."/>
            <person name="Copeland A."/>
            <person name="Coutinho P.M."/>
            <person name="de Vries R.P."/>
            <person name="Ferreira P."/>
            <person name="Findley K."/>
            <person name="Foster B."/>
            <person name="Gaskell J."/>
            <person name="Glotzer D."/>
            <person name="Gorecki P."/>
            <person name="Heitman J."/>
            <person name="Hesse C."/>
            <person name="Hori C."/>
            <person name="Igarashi K."/>
            <person name="Jurgens J.A."/>
            <person name="Kallen N."/>
            <person name="Kersten P."/>
            <person name="Kohler A."/>
            <person name="Kuees U."/>
            <person name="Kumar T.K.A."/>
            <person name="Kuo A."/>
            <person name="LaButti K."/>
            <person name="Larrondo L.F."/>
            <person name="Lindquist E."/>
            <person name="Ling A."/>
            <person name="Lombard V."/>
            <person name="Lucas S."/>
            <person name="Lundell T."/>
            <person name="Martin R."/>
            <person name="McLaughlin D.J."/>
            <person name="Morgenstern I."/>
            <person name="Morin E."/>
            <person name="Murat C."/>
            <person name="Nagy L.G."/>
            <person name="Nolan M."/>
            <person name="Ohm R.A."/>
            <person name="Patyshakuliyeva A."/>
            <person name="Rokas A."/>
            <person name="Ruiz-Duenas F.J."/>
            <person name="Sabat G."/>
            <person name="Salamov A."/>
            <person name="Samejima M."/>
            <person name="Schmutz J."/>
            <person name="Slot J.C."/>
            <person name="St John F."/>
            <person name="Stenlid J."/>
            <person name="Sun H."/>
            <person name="Sun S."/>
            <person name="Syed K."/>
            <person name="Tsang A."/>
            <person name="Wiebenga A."/>
            <person name="Young D."/>
            <person name="Pisabarro A."/>
            <person name="Eastwood D.C."/>
            <person name="Martin F."/>
            <person name="Cullen D."/>
            <person name="Grigoriev I.V."/>
            <person name="Hibbett D.S."/>
        </authorList>
    </citation>
    <scope>NUCLEOTIDE SEQUENCE [LARGE SCALE GENOMIC DNA]</scope>
    <source>
        <strain evidence="2 3">DJM-731 SS1</strain>
    </source>
</reference>
<dbReference type="EMBL" id="JH795863">
    <property type="protein sequence ID" value="EJU01728.1"/>
    <property type="molecule type" value="Genomic_DNA"/>
</dbReference>
<dbReference type="OrthoDB" id="4062651at2759"/>
<evidence type="ECO:0000313" key="2">
    <source>
        <dbReference type="EMBL" id="EJU01728.1"/>
    </source>
</evidence>
<feature type="region of interest" description="Disordered" evidence="1">
    <location>
        <begin position="1"/>
        <end position="23"/>
    </location>
</feature>